<dbReference type="RefSeq" id="WP_349085816.1">
    <property type="nucleotide sequence ID" value="NZ_JBBMEK010000218.1"/>
</dbReference>
<comment type="catalytic activity">
    <reaction evidence="1">
        <text>chorismate = isochorismate</text>
        <dbReference type="Rhea" id="RHEA:18985"/>
        <dbReference type="ChEBI" id="CHEBI:29748"/>
        <dbReference type="ChEBI" id="CHEBI:29780"/>
        <dbReference type="EC" id="5.4.4.2"/>
    </reaction>
</comment>
<dbReference type="PANTHER" id="PTHR42839:SF1">
    <property type="entry name" value="ISOCHORISMATE SYNTHASE MENF"/>
    <property type="match status" value="1"/>
</dbReference>
<proteinExistence type="inferred from homology"/>
<gene>
    <name evidence="7" type="ORF">WMO25_13980</name>
</gene>
<evidence type="ECO:0000256" key="5">
    <source>
        <dbReference type="ARBA" id="ARBA00041564"/>
    </source>
</evidence>
<accession>A0ABV1B873</accession>
<dbReference type="Pfam" id="PF00425">
    <property type="entry name" value="Chorismate_bind"/>
    <property type="match status" value="1"/>
</dbReference>
<sequence length="364" mass="41057">MYEPSNIIMILEILQKNGGFFFYNPINKRGVVGCKSELPEELGVTTLNESEISFFAIPFFSDINKKGEGLWNTMKMGEITFPYCYSILFSVGTQKKTTPTYVNVVDDYEKWCDLFDIIMSNIKAREVEKVVASRQVEILFDKDINLASCVLNLLKNNPQSYVFAYIYGGKAFIGATPEILVEKCGSRIQSYAVAGTFPKCENNEKRGKELLNDIKNNHEHKIVIEEIVSTMRTVTNKVSIGMTELMELKNLFHLKTSIVATDGQKNLIEWVRLLHPTPAMGGKPRKKALKLIEKYEQHDRGLFAAPIGIVEKNGDGIFVVGIRSALIDGNKIYAYAGCGIVEQSDCREEYEETNTKLRTILEAL</sequence>
<dbReference type="InterPro" id="IPR005801">
    <property type="entry name" value="ADC_synthase"/>
</dbReference>
<dbReference type="InterPro" id="IPR004561">
    <property type="entry name" value="IsoChor_synthase"/>
</dbReference>
<dbReference type="PANTHER" id="PTHR42839">
    <property type="entry name" value="ISOCHORISMATE SYNTHASE ENTC"/>
    <property type="match status" value="1"/>
</dbReference>
<organism evidence="7 8">
    <name type="scientific">Coprococcus intestinihominis</name>
    <dbReference type="NCBI Taxonomy" id="3133154"/>
    <lineage>
        <taxon>Bacteria</taxon>
        <taxon>Bacillati</taxon>
        <taxon>Bacillota</taxon>
        <taxon>Clostridia</taxon>
        <taxon>Lachnospirales</taxon>
        <taxon>Lachnospiraceae</taxon>
        <taxon>Coprococcus</taxon>
    </lineage>
</organism>
<name>A0ABV1B873_9FIRM</name>
<dbReference type="EMBL" id="JBBMEK010000218">
    <property type="protein sequence ID" value="MEQ2366178.1"/>
    <property type="molecule type" value="Genomic_DNA"/>
</dbReference>
<dbReference type="NCBIfam" id="TIGR00543">
    <property type="entry name" value="isochor_syn"/>
    <property type="match status" value="1"/>
</dbReference>
<dbReference type="SUPFAM" id="SSF56322">
    <property type="entry name" value="ADC synthase"/>
    <property type="match status" value="1"/>
</dbReference>
<dbReference type="EC" id="5.4.4.2" evidence="3"/>
<evidence type="ECO:0000259" key="6">
    <source>
        <dbReference type="Pfam" id="PF00425"/>
    </source>
</evidence>
<feature type="domain" description="Chorismate-utilising enzyme C-terminal" evidence="6">
    <location>
        <begin position="108"/>
        <end position="356"/>
    </location>
</feature>
<keyword evidence="8" id="KW-1185">Reference proteome</keyword>
<comment type="caution">
    <text evidence="7">The sequence shown here is derived from an EMBL/GenBank/DDBJ whole genome shotgun (WGS) entry which is preliminary data.</text>
</comment>
<protein>
    <recommendedName>
        <fullName evidence="3">isochorismate synthase</fullName>
        <ecNumber evidence="3">5.4.4.2</ecNumber>
    </recommendedName>
    <alternativeName>
        <fullName evidence="5">Isochorismate mutase</fullName>
    </alternativeName>
</protein>
<evidence type="ECO:0000256" key="3">
    <source>
        <dbReference type="ARBA" id="ARBA00012824"/>
    </source>
</evidence>
<dbReference type="GO" id="GO:0008909">
    <property type="term" value="F:isochorismate synthase activity"/>
    <property type="evidence" value="ECO:0007669"/>
    <property type="project" value="UniProtKB-EC"/>
</dbReference>
<evidence type="ECO:0000256" key="2">
    <source>
        <dbReference type="ARBA" id="ARBA00005297"/>
    </source>
</evidence>
<dbReference type="Gene3D" id="3.60.120.10">
    <property type="entry name" value="Anthranilate synthase"/>
    <property type="match status" value="1"/>
</dbReference>
<evidence type="ECO:0000313" key="8">
    <source>
        <dbReference type="Proteomes" id="UP001469749"/>
    </source>
</evidence>
<reference evidence="7 8" key="1">
    <citation type="submission" date="2024-03" db="EMBL/GenBank/DDBJ databases">
        <title>Human intestinal bacterial collection.</title>
        <authorList>
            <person name="Pauvert C."/>
            <person name="Hitch T.C.A."/>
            <person name="Clavel T."/>
        </authorList>
    </citation>
    <scope>NUCLEOTIDE SEQUENCE [LARGE SCALE GENOMIC DNA]</scope>
    <source>
        <strain evidence="7 8">CLA-AA-H190</strain>
    </source>
</reference>
<evidence type="ECO:0000256" key="1">
    <source>
        <dbReference type="ARBA" id="ARBA00000799"/>
    </source>
</evidence>
<dbReference type="InterPro" id="IPR015890">
    <property type="entry name" value="Chorismate_C"/>
</dbReference>
<evidence type="ECO:0000256" key="4">
    <source>
        <dbReference type="ARBA" id="ARBA00023235"/>
    </source>
</evidence>
<evidence type="ECO:0000313" key="7">
    <source>
        <dbReference type="EMBL" id="MEQ2366178.1"/>
    </source>
</evidence>
<dbReference type="Proteomes" id="UP001469749">
    <property type="component" value="Unassembled WGS sequence"/>
</dbReference>
<comment type="similarity">
    <text evidence="2">Belongs to the isochorismate synthase family.</text>
</comment>
<keyword evidence="4 7" id="KW-0413">Isomerase</keyword>